<gene>
    <name evidence="3" type="ORF">FHU38_004469</name>
</gene>
<feature type="transmembrane region" description="Helical" evidence="2">
    <location>
        <begin position="147"/>
        <end position="170"/>
    </location>
</feature>
<keyword evidence="2" id="KW-0812">Transmembrane</keyword>
<evidence type="ECO:0000313" key="4">
    <source>
        <dbReference type="Proteomes" id="UP000545493"/>
    </source>
</evidence>
<feature type="region of interest" description="Disordered" evidence="1">
    <location>
        <begin position="399"/>
        <end position="482"/>
    </location>
</feature>
<comment type="caution">
    <text evidence="3">The sequence shown here is derived from an EMBL/GenBank/DDBJ whole genome shotgun (WGS) entry which is preliminary data.</text>
</comment>
<evidence type="ECO:0000256" key="2">
    <source>
        <dbReference type="SAM" id="Phobius"/>
    </source>
</evidence>
<accession>A0A7X5ZT85</accession>
<feature type="transmembrane region" description="Helical" evidence="2">
    <location>
        <begin position="295"/>
        <end position="314"/>
    </location>
</feature>
<feature type="transmembrane region" description="Helical" evidence="2">
    <location>
        <begin position="191"/>
        <end position="216"/>
    </location>
</feature>
<dbReference type="AlphaFoldDB" id="A0A7X5ZT85"/>
<dbReference type="Pfam" id="PF19877">
    <property type="entry name" value="DUF6350"/>
    <property type="match status" value="1"/>
</dbReference>
<feature type="transmembrane region" description="Helical" evidence="2">
    <location>
        <begin position="326"/>
        <end position="346"/>
    </location>
</feature>
<feature type="transmembrane region" description="Helical" evidence="2">
    <location>
        <begin position="82"/>
        <end position="101"/>
    </location>
</feature>
<feature type="transmembrane region" description="Helical" evidence="2">
    <location>
        <begin position="25"/>
        <end position="50"/>
    </location>
</feature>
<dbReference type="InterPro" id="IPR045931">
    <property type="entry name" value="DUF6350"/>
</dbReference>
<feature type="transmembrane region" description="Helical" evidence="2">
    <location>
        <begin position="358"/>
        <end position="384"/>
    </location>
</feature>
<name>A0A7X5ZT85_9PSEU</name>
<reference evidence="3 4" key="1">
    <citation type="submission" date="2020-03" db="EMBL/GenBank/DDBJ databases">
        <title>Sequencing the genomes of 1000 actinobacteria strains.</title>
        <authorList>
            <person name="Klenk H.-P."/>
        </authorList>
    </citation>
    <scope>NUCLEOTIDE SEQUENCE [LARGE SCALE GENOMIC DNA]</scope>
    <source>
        <strain evidence="3 4">DSM 45685</strain>
    </source>
</reference>
<feature type="compositionally biased region" description="Acidic residues" evidence="1">
    <location>
        <begin position="430"/>
        <end position="443"/>
    </location>
</feature>
<keyword evidence="2" id="KW-0472">Membrane</keyword>
<protein>
    <submittedName>
        <fullName evidence="3">Uncharacterized protein</fullName>
    </submittedName>
</protein>
<feature type="compositionally biased region" description="Acidic residues" evidence="1">
    <location>
        <begin position="450"/>
        <end position="482"/>
    </location>
</feature>
<feature type="transmembrane region" description="Helical" evidence="2">
    <location>
        <begin position="236"/>
        <end position="259"/>
    </location>
</feature>
<keyword evidence="4" id="KW-1185">Reference proteome</keyword>
<evidence type="ECO:0000256" key="1">
    <source>
        <dbReference type="SAM" id="MobiDB-lite"/>
    </source>
</evidence>
<feature type="transmembrane region" description="Helical" evidence="2">
    <location>
        <begin position="271"/>
        <end position="289"/>
    </location>
</feature>
<evidence type="ECO:0000313" key="3">
    <source>
        <dbReference type="EMBL" id="NIJ14125.1"/>
    </source>
</evidence>
<keyword evidence="2" id="KW-1133">Transmembrane helix</keyword>
<proteinExistence type="predicted"/>
<dbReference type="EMBL" id="JAAOYM010000001">
    <property type="protein sequence ID" value="NIJ14125.1"/>
    <property type="molecule type" value="Genomic_DNA"/>
</dbReference>
<dbReference type="Proteomes" id="UP000545493">
    <property type="component" value="Unassembled WGS sequence"/>
</dbReference>
<feature type="transmembrane region" description="Helical" evidence="2">
    <location>
        <begin position="121"/>
        <end position="141"/>
    </location>
</feature>
<dbReference type="RefSeq" id="WP_208415783.1">
    <property type="nucleotide sequence ID" value="NZ_JAAOYM010000001.1"/>
</dbReference>
<sequence length="482" mass="48653">MGQPTTRPTSAHVDELPPSRLRARALLTAALGPVVVGYLAVLLLLALTVAGADGPQFSLSGVLAASGPAWLAAYQVPLEIDGQPLGILPLGPTVAIGVLVARSARVAGRRIDATSRSRATVIVAAMVGAHLLATVPIVLLARGTGGLAVQPLAAVVMPALITACCATVGLSRGCGIAAALRTYLDPAALRGLRAGLLGLTALLTGGALAFTLATVLSAATASRLFAVNAPNVGSALGVLLLCLGYLPNAVVMAAGFTAGPGFSVGAMSMSPFTFSGGVVPAIPLLAGMPERQAPWWPALLLLPAVAGVLVGCSLRHAAANPVARLRMVAVAGAFAAFGSVVLGALAGGRLAQGSFDPVALPLGLVSIAAFGWIAVPGGLVAWFCGPRVRRRRAHVVARDLAEQPQPSEDADGDERRVEVKDQAEAKAAEGEDAVEDQHEDENEDKPTDGDVAEDAEDGTESNEDPAVTDDGSSGDDVDPGRG</sequence>
<feature type="compositionally biased region" description="Basic and acidic residues" evidence="1">
    <location>
        <begin position="413"/>
        <end position="429"/>
    </location>
</feature>
<organism evidence="3 4">
    <name type="scientific">Saccharomonospora amisosensis</name>
    <dbReference type="NCBI Taxonomy" id="1128677"/>
    <lineage>
        <taxon>Bacteria</taxon>
        <taxon>Bacillati</taxon>
        <taxon>Actinomycetota</taxon>
        <taxon>Actinomycetes</taxon>
        <taxon>Pseudonocardiales</taxon>
        <taxon>Pseudonocardiaceae</taxon>
        <taxon>Saccharomonospora</taxon>
    </lineage>
</organism>